<dbReference type="SUPFAM" id="SSF51905">
    <property type="entry name" value="FAD/NAD(P)-binding domain"/>
    <property type="match status" value="1"/>
</dbReference>
<keyword evidence="4" id="KW-1185">Reference proteome</keyword>
<dbReference type="GO" id="GO:0000166">
    <property type="term" value="F:nucleotide binding"/>
    <property type="evidence" value="ECO:0007669"/>
    <property type="project" value="UniProtKB-KW"/>
</dbReference>
<dbReference type="RefSeq" id="WP_150864540.1">
    <property type="nucleotide sequence ID" value="NZ_VYXP01000006.1"/>
</dbReference>
<dbReference type="Gene3D" id="3.50.50.60">
    <property type="entry name" value="FAD/NAD(P)-binding domain"/>
    <property type="match status" value="1"/>
</dbReference>
<feature type="binding site" evidence="2">
    <location>
        <position position="350"/>
    </location>
    <ligand>
        <name>FAD</name>
        <dbReference type="ChEBI" id="CHEBI:57692"/>
    </ligand>
</feature>
<sequence>MNKRPAINRIVIVGGGTAGWMTAAALAKVLGTQLHDITLVESEMIGTVGVGEATIPMIQLYNNVLGLDEDEFVRETNATFKLGIEFVDWRKLGHSYFHPFGNFGVDMDGIGFIHYWARWKQSGGGMPYSRFNAETEAAGKRRFMRTSGETGPKTMPAINYAFQFDASLYAAYLRRYSEKRGAKRIEGKVVDVTQCPESGDIRSVTLESGQVIEGDLFIDCSGFRGLLIEQVYKAGYDDWSHWLPVNRAVAVPCESAGDWLPYTRSTAREAGWQWRIPLQHRTGNGYVYCDQYISEDEAAEKLMSRLDAPAMADPRTLRFVTGRRRRCWINNCLAFGLSSGFLEPLESTSIHLIQVAISKLLAMFPKNGINPRLVTRYNDEMDYEYDNVKDFLIAHYKITERDDTPFWQYVRNMDIPDSLQERLDIFKARGEVMARQMELFKETSWYAVLVGQGLEPEGYHPVADAISEDELRLRLTQIRTGIQNRVESMPEHREFVRQHCASPTAKFGDA</sequence>
<dbReference type="PANTHER" id="PTHR43747">
    <property type="entry name" value="FAD-BINDING PROTEIN"/>
    <property type="match status" value="1"/>
</dbReference>
<accession>A0A5N0T7M8</accession>
<dbReference type="InterPro" id="IPR033856">
    <property type="entry name" value="Trp_halogen"/>
</dbReference>
<dbReference type="InterPro" id="IPR006905">
    <property type="entry name" value="Flavin_halogenase"/>
</dbReference>
<dbReference type="Proteomes" id="UP000325372">
    <property type="component" value="Unassembled WGS sequence"/>
</dbReference>
<name>A0A5N0T7M8_9GAMM</name>
<dbReference type="GO" id="GO:0004497">
    <property type="term" value="F:monooxygenase activity"/>
    <property type="evidence" value="ECO:0007669"/>
    <property type="project" value="InterPro"/>
</dbReference>
<dbReference type="AlphaFoldDB" id="A0A5N0T7M8"/>
<evidence type="ECO:0000256" key="1">
    <source>
        <dbReference type="PIRSR" id="PIRSR011396-1"/>
    </source>
</evidence>
<proteinExistence type="predicted"/>
<dbReference type="PIRSF" id="PIRSF011396">
    <property type="entry name" value="Trp_halogenase"/>
    <property type="match status" value="1"/>
</dbReference>
<evidence type="ECO:0000256" key="2">
    <source>
        <dbReference type="PIRSR" id="PIRSR011396-2"/>
    </source>
</evidence>
<organism evidence="3 4">
    <name type="scientific">Marinihelvus fidelis</name>
    <dbReference type="NCBI Taxonomy" id="2613842"/>
    <lineage>
        <taxon>Bacteria</taxon>
        <taxon>Pseudomonadati</taxon>
        <taxon>Pseudomonadota</taxon>
        <taxon>Gammaproteobacteria</taxon>
        <taxon>Chromatiales</taxon>
        <taxon>Wenzhouxiangellaceae</taxon>
        <taxon>Marinihelvus</taxon>
    </lineage>
</organism>
<protein>
    <submittedName>
        <fullName evidence="3">Tryptophan 7-halogenase</fullName>
    </submittedName>
</protein>
<dbReference type="InterPro" id="IPR036188">
    <property type="entry name" value="FAD/NAD-bd_sf"/>
</dbReference>
<feature type="binding site" evidence="2">
    <location>
        <position position="81"/>
    </location>
    <ligand>
        <name>7-chloro-L-tryptophan</name>
        <dbReference type="ChEBI" id="CHEBI:58713"/>
    </ligand>
</feature>
<dbReference type="PANTHER" id="PTHR43747:SF4">
    <property type="entry name" value="FLAVIN-DEPENDENT TRYPTOPHAN HALOGENASE"/>
    <property type="match status" value="1"/>
</dbReference>
<feature type="active site" evidence="1">
    <location>
        <position position="81"/>
    </location>
</feature>
<keyword evidence="2" id="KW-0547">Nucleotide-binding</keyword>
<reference evidence="3 4" key="1">
    <citation type="submission" date="2019-09" db="EMBL/GenBank/DDBJ databases">
        <title>Wenzhouxiangella sp. Genome sequencing and assembly.</title>
        <authorList>
            <person name="Zhang R."/>
        </authorList>
    </citation>
    <scope>NUCLEOTIDE SEQUENCE [LARGE SCALE GENOMIC DNA]</scope>
    <source>
        <strain evidence="3 4">W260</strain>
    </source>
</reference>
<keyword evidence="2" id="KW-0274">FAD</keyword>
<evidence type="ECO:0000313" key="3">
    <source>
        <dbReference type="EMBL" id="KAA9130902.1"/>
    </source>
</evidence>
<dbReference type="InterPro" id="IPR050816">
    <property type="entry name" value="Flavin-dep_Halogenase_NPB"/>
</dbReference>
<feature type="binding site" evidence="2">
    <location>
        <position position="337"/>
    </location>
    <ligand>
        <name>FAD</name>
        <dbReference type="ChEBI" id="CHEBI:57692"/>
    </ligand>
</feature>
<evidence type="ECO:0000313" key="4">
    <source>
        <dbReference type="Proteomes" id="UP000325372"/>
    </source>
</evidence>
<dbReference type="Pfam" id="PF04820">
    <property type="entry name" value="Trp_halogenase"/>
    <property type="match status" value="1"/>
</dbReference>
<feature type="binding site" evidence="2">
    <location>
        <position position="189"/>
    </location>
    <ligand>
        <name>FAD</name>
        <dbReference type="ChEBI" id="CHEBI:57692"/>
    </ligand>
</feature>
<dbReference type="EMBL" id="VYXP01000006">
    <property type="protein sequence ID" value="KAA9130902.1"/>
    <property type="molecule type" value="Genomic_DNA"/>
</dbReference>
<gene>
    <name evidence="3" type="ORF">F3N42_11120</name>
</gene>
<feature type="binding site" evidence="2">
    <location>
        <position position="346"/>
    </location>
    <ligand>
        <name>L-tryptophan</name>
        <dbReference type="ChEBI" id="CHEBI:57912"/>
    </ligand>
</feature>
<comment type="caution">
    <text evidence="3">The sequence shown here is derived from an EMBL/GenBank/DDBJ whole genome shotgun (WGS) entry which is preliminary data.</text>
</comment>
<keyword evidence="2" id="KW-0285">Flavoprotein</keyword>
<feature type="binding site" evidence="2">
    <location>
        <begin position="15"/>
        <end position="18"/>
    </location>
    <ligand>
        <name>FAD</name>
        <dbReference type="ChEBI" id="CHEBI:57692"/>
    </ligand>
</feature>